<dbReference type="SMART" id="SM00388">
    <property type="entry name" value="HisKA"/>
    <property type="match status" value="1"/>
</dbReference>
<dbReference type="Gene3D" id="3.40.50.620">
    <property type="entry name" value="HUPs"/>
    <property type="match status" value="1"/>
</dbReference>
<evidence type="ECO:0000259" key="14">
    <source>
        <dbReference type="PROSITE" id="PS50109"/>
    </source>
</evidence>
<protein>
    <recommendedName>
        <fullName evidence="3">histidine kinase</fullName>
        <ecNumber evidence="3">2.7.13.3</ecNumber>
    </recommendedName>
</protein>
<feature type="transmembrane region" description="Helical" evidence="13">
    <location>
        <begin position="448"/>
        <end position="470"/>
    </location>
</feature>
<dbReference type="PRINTS" id="PR00344">
    <property type="entry name" value="BCTRLSENSOR"/>
</dbReference>
<organism evidence="15 16">
    <name type="scientific">Rhizorhabdus wittichii</name>
    <dbReference type="NCBI Taxonomy" id="160791"/>
    <lineage>
        <taxon>Bacteria</taxon>
        <taxon>Pseudomonadati</taxon>
        <taxon>Pseudomonadota</taxon>
        <taxon>Alphaproteobacteria</taxon>
        <taxon>Sphingomonadales</taxon>
        <taxon>Sphingomonadaceae</taxon>
        <taxon>Rhizorhabdus</taxon>
    </lineage>
</organism>
<dbReference type="InterPro" id="IPR036890">
    <property type="entry name" value="HATPase_C_sf"/>
</dbReference>
<feature type="transmembrane region" description="Helical" evidence="13">
    <location>
        <begin position="423"/>
        <end position="441"/>
    </location>
</feature>
<reference evidence="15" key="1">
    <citation type="submission" date="2020-07" db="EMBL/GenBank/DDBJ databases">
        <authorList>
            <person name="Camacho E."/>
        </authorList>
    </citation>
    <scope>NUCLEOTIDE SEQUENCE</scope>
    <source>
        <strain evidence="15">MPO218</strain>
    </source>
</reference>
<dbReference type="EC" id="2.7.13.3" evidence="3"/>
<dbReference type="AlphaFoldDB" id="A0A975D834"/>
<dbReference type="RefSeq" id="WP_208634426.1">
    <property type="nucleotide sequence ID" value="NZ_CP059319.1"/>
</dbReference>
<dbReference type="Pfam" id="PF00582">
    <property type="entry name" value="Usp"/>
    <property type="match status" value="1"/>
</dbReference>
<dbReference type="InterPro" id="IPR038318">
    <property type="entry name" value="KdpD_sf"/>
</dbReference>
<dbReference type="Pfam" id="PF00512">
    <property type="entry name" value="HisKA"/>
    <property type="match status" value="1"/>
</dbReference>
<dbReference type="SUPFAM" id="SSF55874">
    <property type="entry name" value="ATPase domain of HSP90 chaperone/DNA topoisomerase II/histidine kinase"/>
    <property type="match status" value="1"/>
</dbReference>
<dbReference type="CDD" id="cd00082">
    <property type="entry name" value="HisKA"/>
    <property type="match status" value="1"/>
</dbReference>
<dbReference type="Pfam" id="PF02702">
    <property type="entry name" value="KdpD"/>
    <property type="match status" value="1"/>
</dbReference>
<dbReference type="Gene3D" id="3.30.450.40">
    <property type="match status" value="1"/>
</dbReference>
<dbReference type="Proteomes" id="UP000664914">
    <property type="component" value="Chromosome"/>
</dbReference>
<proteinExistence type="predicted"/>
<keyword evidence="11" id="KW-0902">Two-component regulatory system</keyword>
<dbReference type="InterPro" id="IPR005467">
    <property type="entry name" value="His_kinase_dom"/>
</dbReference>
<evidence type="ECO:0000256" key="3">
    <source>
        <dbReference type="ARBA" id="ARBA00012438"/>
    </source>
</evidence>
<keyword evidence="8 15" id="KW-0418">Kinase</keyword>
<keyword evidence="9" id="KW-0067">ATP-binding</keyword>
<dbReference type="Gene3D" id="3.40.50.300">
    <property type="entry name" value="P-loop containing nucleotide triphosphate hydrolases"/>
    <property type="match status" value="1"/>
</dbReference>
<dbReference type="PANTHER" id="PTHR45569:SF1">
    <property type="entry name" value="SENSOR PROTEIN KDPD"/>
    <property type="match status" value="1"/>
</dbReference>
<dbReference type="SUPFAM" id="SSF55781">
    <property type="entry name" value="GAF domain-like"/>
    <property type="match status" value="1"/>
</dbReference>
<dbReference type="Gene3D" id="1.20.120.620">
    <property type="entry name" value="Backbone structure of the membrane domain of e. Coli histidine kinase receptor kdpd"/>
    <property type="match status" value="1"/>
</dbReference>
<feature type="transmembrane region" description="Helical" evidence="13">
    <location>
        <begin position="399"/>
        <end position="417"/>
    </location>
</feature>
<dbReference type="InterPro" id="IPR025201">
    <property type="entry name" value="KdpD_TM"/>
</dbReference>
<dbReference type="SMART" id="SM00387">
    <property type="entry name" value="HATPase_c"/>
    <property type="match status" value="1"/>
</dbReference>
<dbReference type="InterPro" id="IPR036097">
    <property type="entry name" value="HisK_dim/P_sf"/>
</dbReference>
<dbReference type="InterPro" id="IPR027417">
    <property type="entry name" value="P-loop_NTPase"/>
</dbReference>
<comment type="subcellular location">
    <subcellularLocation>
        <location evidence="2">Membrane</location>
        <topology evidence="2">Multi-pass membrane protein</topology>
    </subcellularLocation>
</comment>
<evidence type="ECO:0000256" key="2">
    <source>
        <dbReference type="ARBA" id="ARBA00004141"/>
    </source>
</evidence>
<dbReference type="SUPFAM" id="SSF47384">
    <property type="entry name" value="Homodimeric domain of signal transducing histidine kinase"/>
    <property type="match status" value="1"/>
</dbReference>
<sequence>MIHPSEPARADPDALLRAAAREARGRLKLFLGAAPGVGKTYEMLSEGAARLREGEDVVVGVVETHGRRETEALTRPFEIIPRRVSEHHGRPLSEMDIDAILARAPQLVLVDELAHSNAPGSRHPKRWQDVEELLAAGIDVYSTINIQHVESLNDVVASFTRVRVRETVPDHVLEQAEIEIVDIPPDELIERLKDGKVYVPEEASRALSHFFSKSNLSALRELALRRAAQAVDAQMLDHLRAHALGGTFAGGDRVLVAVSERPEAEALVRAAKRLADALRAPWTAIHVETGRSSGFGAAERERLARTLALAAQLGGGTASVPATDVVSGLAGYARDYRATQLVLGKSSRSWWFELRHGSVVDRIVRSAEGVAVHVLPIAGQAGAGLAARRTWREGLEARPFLWSLAMVAATVASAVGLRQLLDLNNVAMLFLLPVLAAAGRFGLRPGLFAGLVSALAYNFFLLPPLYTLSISNPENVIAFFVLLIVAVVTSQLAARMRAQAELANRSARQNAALAGFAQRIADAANPDELAQAICGEIARLFNVNAMLFMPSPAGAALVAAVPTGHEPDQLDLAAANWTLEKGKPAGRGSDTLTASDWLFQPIAKGDRTLAALAVAHVDPDGAAIRSDELPLLLSLAHQSALAMDRMQLAEAMRELDVVRSRDRLRAALLSSVGHDLRTPLTTIRSAIGELGQSALAPTDAAIVDALDGEVERLDRFVGNLLDMARAQAGAITLAIEPIDLTDAVASAVHAVRKTLDGHDILLDIPPELPMVRADPQLLHHVLINLLDNAGRYAHSGTPLRIGARRGPDGLSLAIRDEGPGLPEGKETAVFETFTRFDGSDRARGGTGLGLAIARDFAAAMEVDIRAERCADPQGARFTLSWPDRLVVRIDPEALA</sequence>
<evidence type="ECO:0000256" key="13">
    <source>
        <dbReference type="SAM" id="Phobius"/>
    </source>
</evidence>
<dbReference type="InterPro" id="IPR052023">
    <property type="entry name" value="Histidine_kinase_KdpD"/>
</dbReference>
<evidence type="ECO:0000256" key="7">
    <source>
        <dbReference type="ARBA" id="ARBA00022741"/>
    </source>
</evidence>
<keyword evidence="4" id="KW-0597">Phosphoprotein</keyword>
<evidence type="ECO:0000313" key="15">
    <source>
        <dbReference type="EMBL" id="QTH24692.1"/>
    </source>
</evidence>
<dbReference type="InterPro" id="IPR004358">
    <property type="entry name" value="Sig_transdc_His_kin-like_C"/>
</dbReference>
<feature type="domain" description="Histidine kinase" evidence="14">
    <location>
        <begin position="671"/>
        <end position="885"/>
    </location>
</feature>
<dbReference type="CDD" id="cd00075">
    <property type="entry name" value="HATPase"/>
    <property type="match status" value="1"/>
</dbReference>
<dbReference type="Gene3D" id="3.30.565.10">
    <property type="entry name" value="Histidine kinase-like ATPase, C-terminal domain"/>
    <property type="match status" value="1"/>
</dbReference>
<evidence type="ECO:0000256" key="8">
    <source>
        <dbReference type="ARBA" id="ARBA00022777"/>
    </source>
</evidence>
<evidence type="ECO:0000256" key="12">
    <source>
        <dbReference type="ARBA" id="ARBA00023136"/>
    </source>
</evidence>
<keyword evidence="10 13" id="KW-1133">Transmembrane helix</keyword>
<dbReference type="InterPro" id="IPR003661">
    <property type="entry name" value="HisK_dim/P_dom"/>
</dbReference>
<dbReference type="CDD" id="cd01987">
    <property type="entry name" value="USP_KdpD-like"/>
    <property type="match status" value="1"/>
</dbReference>
<keyword evidence="12 13" id="KW-0472">Membrane</keyword>
<dbReference type="InterPro" id="IPR003594">
    <property type="entry name" value="HATPase_dom"/>
</dbReference>
<dbReference type="EMBL" id="CP059319">
    <property type="protein sequence ID" value="QTH24692.1"/>
    <property type="molecule type" value="Genomic_DNA"/>
</dbReference>
<feature type="transmembrane region" description="Helical" evidence="13">
    <location>
        <begin position="476"/>
        <end position="494"/>
    </location>
</feature>
<name>A0A975D834_9SPHN</name>
<dbReference type="GO" id="GO:0005524">
    <property type="term" value="F:ATP binding"/>
    <property type="evidence" value="ECO:0007669"/>
    <property type="project" value="UniProtKB-KW"/>
</dbReference>
<dbReference type="Pfam" id="PF02518">
    <property type="entry name" value="HATPase_c"/>
    <property type="match status" value="1"/>
</dbReference>
<dbReference type="SUPFAM" id="SSF52402">
    <property type="entry name" value="Adenine nucleotide alpha hydrolases-like"/>
    <property type="match status" value="1"/>
</dbReference>
<dbReference type="Gene3D" id="1.10.287.130">
    <property type="match status" value="1"/>
</dbReference>
<dbReference type="GO" id="GO:0005886">
    <property type="term" value="C:plasma membrane"/>
    <property type="evidence" value="ECO:0007669"/>
    <property type="project" value="TreeGrafter"/>
</dbReference>
<accession>A0A975D834</accession>
<dbReference type="InterPro" id="IPR003852">
    <property type="entry name" value="Sig_transdc_His_kinase_KdpD_N"/>
</dbReference>
<dbReference type="InterPro" id="IPR029016">
    <property type="entry name" value="GAF-like_dom_sf"/>
</dbReference>
<evidence type="ECO:0000256" key="6">
    <source>
        <dbReference type="ARBA" id="ARBA00022692"/>
    </source>
</evidence>
<evidence type="ECO:0000256" key="5">
    <source>
        <dbReference type="ARBA" id="ARBA00022679"/>
    </source>
</evidence>
<keyword evidence="6 13" id="KW-0812">Transmembrane</keyword>
<dbReference type="PROSITE" id="PS50109">
    <property type="entry name" value="HIS_KIN"/>
    <property type="match status" value="1"/>
</dbReference>
<evidence type="ECO:0000313" key="16">
    <source>
        <dbReference type="Proteomes" id="UP000664914"/>
    </source>
</evidence>
<evidence type="ECO:0000256" key="9">
    <source>
        <dbReference type="ARBA" id="ARBA00022840"/>
    </source>
</evidence>
<keyword evidence="7" id="KW-0547">Nucleotide-binding</keyword>
<dbReference type="FunFam" id="3.40.50.300:FF:000483">
    <property type="entry name" value="Sensor histidine kinase KdpD"/>
    <property type="match status" value="1"/>
</dbReference>
<reference evidence="15" key="2">
    <citation type="submission" date="2021-04" db="EMBL/GenBank/DDBJ databases">
        <title>Isolation and genomic analysis of the ibuprofen-degrading bacterium Sphingomonas strain MPO218.</title>
        <authorList>
            <person name="Aulestia M."/>
            <person name="Flores A."/>
            <person name="Mangas E.L."/>
            <person name="Perez-Pulido A.J."/>
            <person name="Santero E."/>
            <person name="Camacho E.M."/>
        </authorList>
    </citation>
    <scope>NUCLEOTIDE SEQUENCE</scope>
    <source>
        <strain evidence="15">MPO218</strain>
    </source>
</reference>
<dbReference type="GO" id="GO:0000155">
    <property type="term" value="F:phosphorelay sensor kinase activity"/>
    <property type="evidence" value="ECO:0007669"/>
    <property type="project" value="InterPro"/>
</dbReference>
<dbReference type="InterPro" id="IPR014729">
    <property type="entry name" value="Rossmann-like_a/b/a_fold"/>
</dbReference>
<gene>
    <name evidence="15" type="ORF">HRJ34_25605</name>
</gene>
<dbReference type="InterPro" id="IPR006016">
    <property type="entry name" value="UspA"/>
</dbReference>
<dbReference type="GO" id="GO:0005737">
    <property type="term" value="C:cytoplasm"/>
    <property type="evidence" value="ECO:0007669"/>
    <property type="project" value="UniProtKB-ARBA"/>
</dbReference>
<comment type="catalytic activity">
    <reaction evidence="1">
        <text>ATP + protein L-histidine = ADP + protein N-phospho-L-histidine.</text>
        <dbReference type="EC" id="2.7.13.3"/>
    </reaction>
</comment>
<keyword evidence="5" id="KW-0808">Transferase</keyword>
<evidence type="ECO:0000256" key="1">
    <source>
        <dbReference type="ARBA" id="ARBA00000085"/>
    </source>
</evidence>
<dbReference type="Pfam" id="PF13493">
    <property type="entry name" value="DUF4118"/>
    <property type="match status" value="1"/>
</dbReference>
<dbReference type="PANTHER" id="PTHR45569">
    <property type="entry name" value="SENSOR PROTEIN KDPD"/>
    <property type="match status" value="1"/>
</dbReference>
<evidence type="ECO:0000256" key="11">
    <source>
        <dbReference type="ARBA" id="ARBA00023012"/>
    </source>
</evidence>
<evidence type="ECO:0000256" key="10">
    <source>
        <dbReference type="ARBA" id="ARBA00022989"/>
    </source>
</evidence>
<evidence type="ECO:0000256" key="4">
    <source>
        <dbReference type="ARBA" id="ARBA00022553"/>
    </source>
</evidence>